<dbReference type="EMBL" id="LXQA010129459">
    <property type="protein sequence ID" value="MCI22257.1"/>
    <property type="molecule type" value="Genomic_DNA"/>
</dbReference>
<feature type="non-terminal residue" evidence="2">
    <location>
        <position position="1"/>
    </location>
</feature>
<feature type="non-terminal residue" evidence="2">
    <location>
        <position position="102"/>
    </location>
</feature>
<feature type="compositionally biased region" description="Basic and acidic residues" evidence="1">
    <location>
        <begin position="57"/>
        <end position="70"/>
    </location>
</feature>
<feature type="compositionally biased region" description="Acidic residues" evidence="1">
    <location>
        <begin position="76"/>
        <end position="93"/>
    </location>
</feature>
<reference evidence="2 3" key="1">
    <citation type="journal article" date="2018" name="Front. Plant Sci.">
        <title>Red Clover (Trifolium pratense) and Zigzag Clover (T. medium) - A Picture of Genomic Similarities and Differences.</title>
        <authorList>
            <person name="Dluhosova J."/>
            <person name="Istvanek J."/>
            <person name="Nedelnik J."/>
            <person name="Repkova J."/>
        </authorList>
    </citation>
    <scope>NUCLEOTIDE SEQUENCE [LARGE SCALE GENOMIC DNA]</scope>
    <source>
        <strain evidence="3">cv. 10/8</strain>
        <tissue evidence="2">Leaf</tissue>
    </source>
</reference>
<comment type="caution">
    <text evidence="2">The sequence shown here is derived from an EMBL/GenBank/DDBJ whole genome shotgun (WGS) entry which is preliminary data.</text>
</comment>
<evidence type="ECO:0000313" key="2">
    <source>
        <dbReference type="EMBL" id="MCI22257.1"/>
    </source>
</evidence>
<accession>A0A392QEI1</accession>
<sequence>VRSSLPLSFDYMLFIGSHVPDIVIPKGKDVAGTSITTLFGKLKEYEHTLIRLNAQEESSKGKENLKEKKGLALKVEEEDSDNNEDSSDDDEEMGLFVKRYNS</sequence>
<feature type="region of interest" description="Disordered" evidence="1">
    <location>
        <begin position="56"/>
        <end position="102"/>
    </location>
</feature>
<proteinExistence type="predicted"/>
<name>A0A392QEI1_9FABA</name>
<keyword evidence="3" id="KW-1185">Reference proteome</keyword>
<protein>
    <submittedName>
        <fullName evidence="2">Uncharacterized protein</fullName>
    </submittedName>
</protein>
<organism evidence="2 3">
    <name type="scientific">Trifolium medium</name>
    <dbReference type="NCBI Taxonomy" id="97028"/>
    <lineage>
        <taxon>Eukaryota</taxon>
        <taxon>Viridiplantae</taxon>
        <taxon>Streptophyta</taxon>
        <taxon>Embryophyta</taxon>
        <taxon>Tracheophyta</taxon>
        <taxon>Spermatophyta</taxon>
        <taxon>Magnoliopsida</taxon>
        <taxon>eudicotyledons</taxon>
        <taxon>Gunneridae</taxon>
        <taxon>Pentapetalae</taxon>
        <taxon>rosids</taxon>
        <taxon>fabids</taxon>
        <taxon>Fabales</taxon>
        <taxon>Fabaceae</taxon>
        <taxon>Papilionoideae</taxon>
        <taxon>50 kb inversion clade</taxon>
        <taxon>NPAAA clade</taxon>
        <taxon>Hologalegina</taxon>
        <taxon>IRL clade</taxon>
        <taxon>Trifolieae</taxon>
        <taxon>Trifolium</taxon>
    </lineage>
</organism>
<dbReference type="AlphaFoldDB" id="A0A392QEI1"/>
<evidence type="ECO:0000256" key="1">
    <source>
        <dbReference type="SAM" id="MobiDB-lite"/>
    </source>
</evidence>
<dbReference type="Proteomes" id="UP000265520">
    <property type="component" value="Unassembled WGS sequence"/>
</dbReference>
<evidence type="ECO:0000313" key="3">
    <source>
        <dbReference type="Proteomes" id="UP000265520"/>
    </source>
</evidence>